<dbReference type="RefSeq" id="XP_010247149.1">
    <property type="nucleotide sequence ID" value="XM_010248847.2"/>
</dbReference>
<dbReference type="GO" id="GO:0003700">
    <property type="term" value="F:DNA-binding transcription factor activity"/>
    <property type="evidence" value="ECO:0007669"/>
    <property type="project" value="InterPro"/>
</dbReference>
<dbReference type="AlphaFoldDB" id="A0A1U7ZHN6"/>
<gene>
    <name evidence="6" type="primary">LOC104590260</name>
</gene>
<proteinExistence type="predicted"/>
<dbReference type="CDD" id="cd18915">
    <property type="entry name" value="bHLH_AtLHW_like"/>
    <property type="match status" value="1"/>
</dbReference>
<name>A0A1U7ZHN6_NELNU</name>
<feature type="compositionally biased region" description="Polar residues" evidence="3">
    <location>
        <begin position="691"/>
        <end position="704"/>
    </location>
</feature>
<evidence type="ECO:0000256" key="1">
    <source>
        <dbReference type="ARBA" id="ARBA00023015"/>
    </source>
</evidence>
<sequence length="972" mass="104710">MGLLLKEALKCLCGVNRWSYAVFWKIGCRNPTLLVWEECYYEPARLSAFPGISGNEGTELLSKEWEGLGSASEGQPSRPQVDDRVCSLVNKMIINGQVHVVGEGIVGRAAFTGAHLWILPGNCLGVAHPSEVMAEVHHQFLSGMQTIAVIPVLPHGVVQLGSTLTIMEDMEFVDSVKSLFLQLGGVPGALLSDSYMKLDPGKNIGAITSLETHVLSEPARGSSSKMEKFAPLNGDNCNQQIAISRASKIVSHPSHSLSTQAQDNMQANALPSQIPLTMISPVAKSFNVLVQSNIFPSSNADLILRSQLETRALGSQVILSSSDGTLNQQASAYYTRSGPHHKPTGGQSGVTDNGLTFLEQQILSNSGLLEPVNNRSSVSSNISSQIRINGDLPPDSLKDSVVTSLLGGRELPNAGCGLQTLTSVPCRNVDSNSSCTPQEGIGFQFGNSSNTGVVLSSNQANLLNSGEVLPGGSHQGHSTVAVDKRSKAELPARLQGVENDLFQALDLPAVHPEENLSRSGSTPGFLQECLVSGQKHDKKIPTSQGTVFEDVCVQPASGEDLFDILGLDFKSKLACGSWNDCLINGSDASLWSFGTDSSVCITELDAGSNFYSVNDGVSQGGIFSETRSDHLLDAVVSKVHSSANQNSDDNVSCRTTLTKISNSSIPTDSSCSRVGLPDKTKVEMFGLPPTASKSEMVGSSSFKSGCSKDNAEESQVNSMYRSPISLWVEDSRNLKHDNSISTAHSKKPDELVKPNRKRLRPGENPRPRPKDRQMIQDRVKELREIVPNGTKCSIDALLERTIKHMLFLQSVTKHADKLKQTGESKIINKEGGLLLKDNFEGGATWAFEVGSQSMICPIIVEDLNPPRQMLVEMLCEERGLFLEIADIIRGLGLTILKGVMEARNDKVWARFAVEADRDVTRMEIFLSLVSLLEQTVKSGSTAVKGIDNGNIMVRNTFHQASIPATGHADGLQ</sequence>
<dbReference type="InterPro" id="IPR043561">
    <property type="entry name" value="LHW-like"/>
</dbReference>
<dbReference type="Pfam" id="PF23176">
    <property type="entry name" value="bHLH_LHW"/>
    <property type="match status" value="1"/>
</dbReference>
<dbReference type="GO" id="GO:0006355">
    <property type="term" value="P:regulation of DNA-templated transcription"/>
    <property type="evidence" value="ECO:0000318"/>
    <property type="project" value="GO_Central"/>
</dbReference>
<feature type="region of interest" description="Disordered" evidence="3">
    <location>
        <begin position="738"/>
        <end position="774"/>
    </location>
</feature>
<dbReference type="Proteomes" id="UP000189703">
    <property type="component" value="Unplaced"/>
</dbReference>
<reference evidence="6" key="1">
    <citation type="submission" date="2025-08" db="UniProtKB">
        <authorList>
            <consortium name="RefSeq"/>
        </authorList>
    </citation>
    <scope>IDENTIFICATION</scope>
</reference>
<dbReference type="InterPro" id="IPR025610">
    <property type="entry name" value="MYC/MYB_N"/>
</dbReference>
<dbReference type="FunCoup" id="A0A1U7ZHN6">
    <property type="interactions" value="2158"/>
</dbReference>
<dbReference type="PROSITE" id="PS50888">
    <property type="entry name" value="BHLH"/>
    <property type="match status" value="1"/>
</dbReference>
<evidence type="ECO:0000256" key="3">
    <source>
        <dbReference type="SAM" id="MobiDB-lite"/>
    </source>
</evidence>
<dbReference type="PANTHER" id="PTHR46196">
    <property type="entry name" value="TRANSCRIPTION FACTOR BHLH155-LIKE ISOFORM X1-RELATED"/>
    <property type="match status" value="1"/>
</dbReference>
<keyword evidence="2" id="KW-0804">Transcription</keyword>
<organism evidence="5 6">
    <name type="scientific">Nelumbo nucifera</name>
    <name type="common">Sacred lotus</name>
    <dbReference type="NCBI Taxonomy" id="4432"/>
    <lineage>
        <taxon>Eukaryota</taxon>
        <taxon>Viridiplantae</taxon>
        <taxon>Streptophyta</taxon>
        <taxon>Embryophyta</taxon>
        <taxon>Tracheophyta</taxon>
        <taxon>Spermatophyta</taxon>
        <taxon>Magnoliopsida</taxon>
        <taxon>Proteales</taxon>
        <taxon>Nelumbonaceae</taxon>
        <taxon>Nelumbo</taxon>
    </lineage>
</organism>
<feature type="domain" description="BHLH" evidence="4">
    <location>
        <begin position="759"/>
        <end position="808"/>
    </location>
</feature>
<keyword evidence="1" id="KW-0805">Transcription regulation</keyword>
<keyword evidence="5" id="KW-1185">Reference proteome</keyword>
<dbReference type="eggNOG" id="ENOG502QSGF">
    <property type="taxonomic scope" value="Eukaryota"/>
</dbReference>
<dbReference type="OMA" id="NKMMMDN"/>
<dbReference type="InParanoid" id="A0A1U7ZHN6"/>
<evidence type="ECO:0000313" key="6">
    <source>
        <dbReference type="RefSeq" id="XP_010247149.1"/>
    </source>
</evidence>
<dbReference type="GO" id="GO:0046983">
    <property type="term" value="F:protein dimerization activity"/>
    <property type="evidence" value="ECO:0007669"/>
    <property type="project" value="InterPro"/>
</dbReference>
<dbReference type="PANTHER" id="PTHR46196:SF4">
    <property type="entry name" value="TRANSCRIPTION FACTOR LHW"/>
    <property type="match status" value="1"/>
</dbReference>
<dbReference type="InterPro" id="IPR011598">
    <property type="entry name" value="bHLH_dom"/>
</dbReference>
<dbReference type="Pfam" id="PF14215">
    <property type="entry name" value="bHLH-MYC_N"/>
    <property type="match status" value="1"/>
</dbReference>
<protein>
    <submittedName>
        <fullName evidence="6">Transcription factor LHW-like isoform X1</fullName>
    </submittedName>
</protein>
<evidence type="ECO:0000313" key="5">
    <source>
        <dbReference type="Proteomes" id="UP000189703"/>
    </source>
</evidence>
<feature type="compositionally biased region" description="Basic and acidic residues" evidence="3">
    <location>
        <begin position="760"/>
        <end position="774"/>
    </location>
</feature>
<feature type="region of interest" description="Disordered" evidence="3">
    <location>
        <begin position="691"/>
        <end position="716"/>
    </location>
</feature>
<dbReference type="GeneID" id="104590260"/>
<dbReference type="OrthoDB" id="1883654at2759"/>
<accession>A0A1U7ZHN6</accession>
<evidence type="ECO:0000259" key="4">
    <source>
        <dbReference type="PROSITE" id="PS50888"/>
    </source>
</evidence>
<dbReference type="KEGG" id="nnu:104590260"/>
<evidence type="ECO:0000256" key="2">
    <source>
        <dbReference type="ARBA" id="ARBA00023163"/>
    </source>
</evidence>